<dbReference type="EMBL" id="JAACNO010000917">
    <property type="protein sequence ID" value="KAF4144018.1"/>
    <property type="molecule type" value="Genomic_DNA"/>
</dbReference>
<evidence type="ECO:0000313" key="1">
    <source>
        <dbReference type="EMBL" id="KAF4144018.1"/>
    </source>
</evidence>
<protein>
    <submittedName>
        <fullName evidence="1">Uncharacterized protein</fullName>
    </submittedName>
</protein>
<proteinExistence type="predicted"/>
<sequence length="88" mass="10359">MGGTLLNKNRKRYKAVQAAKTQEISQTLADEYDVTLWRWIQDAKRVEVAAKKKPNKTFAIEDKRGPKPRLLAMDRRYSFEELTITLYR</sequence>
<evidence type="ECO:0000313" key="2">
    <source>
        <dbReference type="Proteomes" id="UP000704712"/>
    </source>
</evidence>
<accession>A0A8S9V0V0</accession>
<organism evidence="1 2">
    <name type="scientific">Phytophthora infestans</name>
    <name type="common">Potato late blight agent</name>
    <name type="synonym">Botrytis infestans</name>
    <dbReference type="NCBI Taxonomy" id="4787"/>
    <lineage>
        <taxon>Eukaryota</taxon>
        <taxon>Sar</taxon>
        <taxon>Stramenopiles</taxon>
        <taxon>Oomycota</taxon>
        <taxon>Peronosporomycetes</taxon>
        <taxon>Peronosporales</taxon>
        <taxon>Peronosporaceae</taxon>
        <taxon>Phytophthora</taxon>
    </lineage>
</organism>
<dbReference type="Proteomes" id="UP000704712">
    <property type="component" value="Unassembled WGS sequence"/>
</dbReference>
<reference evidence="1" key="1">
    <citation type="submission" date="2020-03" db="EMBL/GenBank/DDBJ databases">
        <title>Hybrid Assembly of Korean Phytophthora infestans isolates.</title>
        <authorList>
            <person name="Prokchorchik M."/>
            <person name="Lee Y."/>
            <person name="Seo J."/>
            <person name="Cho J.-H."/>
            <person name="Park Y.-E."/>
            <person name="Jang D.-C."/>
            <person name="Im J.-S."/>
            <person name="Choi J.-G."/>
            <person name="Park H.-J."/>
            <person name="Lee G.-B."/>
            <person name="Lee Y.-G."/>
            <person name="Hong S.-Y."/>
            <person name="Cho K."/>
            <person name="Sohn K.H."/>
        </authorList>
    </citation>
    <scope>NUCLEOTIDE SEQUENCE</scope>
    <source>
        <strain evidence="1">KR_2_A2</strain>
    </source>
</reference>
<comment type="caution">
    <text evidence="1">The sequence shown here is derived from an EMBL/GenBank/DDBJ whole genome shotgun (WGS) entry which is preliminary data.</text>
</comment>
<name>A0A8S9V0V0_PHYIN</name>
<gene>
    <name evidence="1" type="ORF">GN958_ATG06780</name>
</gene>
<dbReference type="AlphaFoldDB" id="A0A8S9V0V0"/>